<dbReference type="AlphaFoldDB" id="A0A917J5V6"/>
<gene>
    <name evidence="9" type="ORF">GCM10011379_50100</name>
</gene>
<reference evidence="9" key="2">
    <citation type="submission" date="2020-09" db="EMBL/GenBank/DDBJ databases">
        <authorList>
            <person name="Sun Q."/>
            <person name="Zhou Y."/>
        </authorList>
    </citation>
    <scope>NUCLEOTIDE SEQUENCE</scope>
    <source>
        <strain evidence="9">CGMCC 1.15290</strain>
    </source>
</reference>
<feature type="chain" id="PRO_5037228192" description="non-reducing end alpha-L-arabinofuranosidase" evidence="7">
    <location>
        <begin position="18"/>
        <end position="853"/>
    </location>
</feature>
<dbReference type="EC" id="3.2.1.55" evidence="3"/>
<dbReference type="RefSeq" id="WP_188957685.1">
    <property type="nucleotide sequence ID" value="NZ_BMIB01000005.1"/>
</dbReference>
<evidence type="ECO:0000256" key="5">
    <source>
        <dbReference type="ARBA" id="ARBA00022801"/>
    </source>
</evidence>
<comment type="caution">
    <text evidence="9">The sequence shown here is derived from an EMBL/GenBank/DDBJ whole genome shotgun (WGS) entry which is preliminary data.</text>
</comment>
<dbReference type="Pfam" id="PF22848">
    <property type="entry name" value="ASD1_dom"/>
    <property type="match status" value="1"/>
</dbReference>
<evidence type="ECO:0000256" key="1">
    <source>
        <dbReference type="ARBA" id="ARBA00001462"/>
    </source>
</evidence>
<feature type="signal peptide" evidence="7">
    <location>
        <begin position="1"/>
        <end position="17"/>
    </location>
</feature>
<reference evidence="9" key="1">
    <citation type="journal article" date="2014" name="Int. J. Syst. Evol. Microbiol.">
        <title>Complete genome sequence of Corynebacterium casei LMG S-19264T (=DSM 44701T), isolated from a smear-ripened cheese.</title>
        <authorList>
            <consortium name="US DOE Joint Genome Institute (JGI-PGF)"/>
            <person name="Walter F."/>
            <person name="Albersmeier A."/>
            <person name="Kalinowski J."/>
            <person name="Ruckert C."/>
        </authorList>
    </citation>
    <scope>NUCLEOTIDE SEQUENCE</scope>
    <source>
        <strain evidence="9">CGMCC 1.15290</strain>
    </source>
</reference>
<dbReference type="SUPFAM" id="SSF49785">
    <property type="entry name" value="Galactose-binding domain-like"/>
    <property type="match status" value="1"/>
</dbReference>
<dbReference type="InterPro" id="IPR055235">
    <property type="entry name" value="ASD1_cat"/>
</dbReference>
<evidence type="ECO:0000256" key="2">
    <source>
        <dbReference type="ARBA" id="ARBA00007186"/>
    </source>
</evidence>
<dbReference type="EMBL" id="BMIB01000005">
    <property type="protein sequence ID" value="GGH79952.1"/>
    <property type="molecule type" value="Genomic_DNA"/>
</dbReference>
<evidence type="ECO:0000256" key="3">
    <source>
        <dbReference type="ARBA" id="ARBA00012670"/>
    </source>
</evidence>
<sequence>MKRTALFLLGNLCGCVAALSQLSASVAIHTNKEANKISPALHGIFFEEISHAGEGGLYGELIQNRGFEENRIPAGTVLKDGFLVPYPEKPHFMLEPGKTDWKLEWPLKTDWPAWSAAGTGGNNITLSLTRQQPLNLATPNSMCVTIDGYNAAGKAQLINEGFWGIGVKKGEVYHLSFYAHTDAVFQGQLQVSLQSAAGSELAGYRFTGVKGSKWKKYTCDLLSTADDPKARFVINFESAGKVWLDFVSLFPEHTFKSRPNGLRKDIAEMIVGMKPSFVRWPGGCYVEGITIESAPDWKKTIGPVEQRPGTFSPWGYWSSDGLGYHEYLQFCEDIHADALYVFNVGVSCEYRSGTYVPESEMQPYIQNALDAIEYAIGPVSSSWGKVRARNGHPEPFPLKYVEVGNEQHGPKYARRYNQFYDAIRKKYPDIVIIASMGIGDVNRHTLDSMQHVQVADEHAYKDVNWIFRNTDHFDRYKRGNWDMYVGEYATNAGVGAGNMRAALSDAMYIMTMERNADLVKMSSYAPLLVNENDVDWPVNLIHYNAGQSFARISYYIINLLAENRADVNVPVTLSLNREADKRMQFSGGIGLGTWDTDTEYKDIEVTQSGKVIYASNFTGNRSEWKPVRGTWVYTDSGAIRQTAEGAQQLAVLPNKQLDNYTLTLKARRMGGVNAFIIPFAVKDSNTYLRAHIGSWMNSHSVFESVSNGYDVAGLTNQFRLDKPLENGRWYDVKLEVGQAEVKCYLDGKLIMSYREPDKLFAIAGKDTARGELVVKIVNAYEQPASVQFVWDAGFNAGTEVWMSEIAGNHPGEENSFEQPKAVVPVTGQITWQQLQQPWQCKPLSVTVLRLKKK</sequence>
<dbReference type="PANTHER" id="PTHR31776:SF0">
    <property type="entry name" value="ALPHA-L-ARABINOFURANOSIDASE 1"/>
    <property type="match status" value="1"/>
</dbReference>
<dbReference type="InterPro" id="IPR051563">
    <property type="entry name" value="Glycosyl_Hydrolase_51"/>
</dbReference>
<proteinExistence type="inferred from homology"/>
<dbReference type="Gene3D" id="3.20.20.80">
    <property type="entry name" value="Glycosidases"/>
    <property type="match status" value="1"/>
</dbReference>
<keyword evidence="4 7" id="KW-0732">Signal</keyword>
<keyword evidence="10" id="KW-1185">Reference proteome</keyword>
<dbReference type="InterPro" id="IPR017853">
    <property type="entry name" value="GH"/>
</dbReference>
<evidence type="ECO:0000313" key="10">
    <source>
        <dbReference type="Proteomes" id="UP000627292"/>
    </source>
</evidence>
<comment type="similarity">
    <text evidence="2">Belongs to the glycosyl hydrolase 51 family.</text>
</comment>
<keyword evidence="5" id="KW-0378">Hydrolase</keyword>
<dbReference type="Proteomes" id="UP000627292">
    <property type="component" value="Unassembled WGS sequence"/>
</dbReference>
<dbReference type="Gene3D" id="2.60.120.560">
    <property type="entry name" value="Exo-inulinase, domain 1"/>
    <property type="match status" value="1"/>
</dbReference>
<dbReference type="SMART" id="SM00813">
    <property type="entry name" value="Alpha-L-AF_C"/>
    <property type="match status" value="1"/>
</dbReference>
<evidence type="ECO:0000256" key="6">
    <source>
        <dbReference type="ARBA" id="ARBA00023180"/>
    </source>
</evidence>
<comment type="catalytic activity">
    <reaction evidence="1">
        <text>Hydrolysis of terminal non-reducing alpha-L-arabinofuranoside residues in alpha-L-arabinosides.</text>
        <dbReference type="EC" id="3.2.1.55"/>
    </reaction>
</comment>
<dbReference type="InterPro" id="IPR010720">
    <property type="entry name" value="Alpha-L-AF_C"/>
</dbReference>
<evidence type="ECO:0000256" key="7">
    <source>
        <dbReference type="SAM" id="SignalP"/>
    </source>
</evidence>
<dbReference type="GO" id="GO:0046556">
    <property type="term" value="F:alpha-L-arabinofuranosidase activity"/>
    <property type="evidence" value="ECO:0007669"/>
    <property type="project" value="UniProtKB-EC"/>
</dbReference>
<protein>
    <recommendedName>
        <fullName evidence="3">non-reducing end alpha-L-arabinofuranosidase</fullName>
        <ecNumber evidence="3">3.2.1.55</ecNumber>
    </recommendedName>
</protein>
<dbReference type="Pfam" id="PF06964">
    <property type="entry name" value="Alpha-L-AF_C"/>
    <property type="match status" value="1"/>
</dbReference>
<evidence type="ECO:0000313" key="9">
    <source>
        <dbReference type="EMBL" id="GGH79952.1"/>
    </source>
</evidence>
<name>A0A917J5V6_9BACT</name>
<organism evidence="9 10">
    <name type="scientific">Filimonas zeae</name>
    <dbReference type="NCBI Taxonomy" id="1737353"/>
    <lineage>
        <taxon>Bacteria</taxon>
        <taxon>Pseudomonadati</taxon>
        <taxon>Bacteroidota</taxon>
        <taxon>Chitinophagia</taxon>
        <taxon>Chitinophagales</taxon>
        <taxon>Chitinophagaceae</taxon>
        <taxon>Filimonas</taxon>
    </lineage>
</organism>
<dbReference type="GO" id="GO:0046373">
    <property type="term" value="P:L-arabinose metabolic process"/>
    <property type="evidence" value="ECO:0007669"/>
    <property type="project" value="InterPro"/>
</dbReference>
<evidence type="ECO:0000256" key="4">
    <source>
        <dbReference type="ARBA" id="ARBA00022729"/>
    </source>
</evidence>
<feature type="domain" description="Alpha-L-arabinofuranosidase C-terminal" evidence="8">
    <location>
        <begin position="486"/>
        <end position="844"/>
    </location>
</feature>
<evidence type="ECO:0000259" key="8">
    <source>
        <dbReference type="SMART" id="SM00813"/>
    </source>
</evidence>
<keyword evidence="6" id="KW-0325">Glycoprotein</keyword>
<dbReference type="PANTHER" id="PTHR31776">
    <property type="entry name" value="ALPHA-L-ARABINOFURANOSIDASE 1"/>
    <property type="match status" value="1"/>
</dbReference>
<dbReference type="InterPro" id="IPR008979">
    <property type="entry name" value="Galactose-bd-like_sf"/>
</dbReference>
<accession>A0A917J5V6</accession>
<dbReference type="SUPFAM" id="SSF51445">
    <property type="entry name" value="(Trans)glycosidases"/>
    <property type="match status" value="1"/>
</dbReference>